<sequence length="135" mass="15272">MIFGQSRCSGSRDLLFQVADADSWRRFPKWRVRPAFTPGMHGTYSVVRLDFTGWTPQVGLHRLHFTGWTSKMDFTGPASKAGQVFVAIGSALGVGQTDSDVRRNESWMQSVREQDGLVLEKPDIPMERWIGGDRR</sequence>
<comment type="caution">
    <text evidence="1">The sequence shown here is derived from an EMBL/GenBank/DDBJ whole genome shotgun (WGS) entry which is preliminary data.</text>
</comment>
<organism evidence="1 2">
    <name type="scientific">Venturia nashicola</name>
    <dbReference type="NCBI Taxonomy" id="86259"/>
    <lineage>
        <taxon>Eukaryota</taxon>
        <taxon>Fungi</taxon>
        <taxon>Dikarya</taxon>
        <taxon>Ascomycota</taxon>
        <taxon>Pezizomycotina</taxon>
        <taxon>Dothideomycetes</taxon>
        <taxon>Pleosporomycetidae</taxon>
        <taxon>Venturiales</taxon>
        <taxon>Venturiaceae</taxon>
        <taxon>Venturia</taxon>
    </lineage>
</organism>
<accession>A0A4Z1NZJ2</accession>
<dbReference type="Proteomes" id="UP000298493">
    <property type="component" value="Unassembled WGS sequence"/>
</dbReference>
<protein>
    <submittedName>
        <fullName evidence="1">Uncharacterized protein</fullName>
    </submittedName>
</protein>
<gene>
    <name evidence="1" type="ORF">E6O75_ATG09778</name>
</gene>
<dbReference type="AlphaFoldDB" id="A0A4Z1NZJ2"/>
<evidence type="ECO:0000313" key="1">
    <source>
        <dbReference type="EMBL" id="TID17012.1"/>
    </source>
</evidence>
<proteinExistence type="predicted"/>
<keyword evidence="2" id="KW-1185">Reference proteome</keyword>
<reference evidence="1 2" key="1">
    <citation type="submission" date="2019-04" db="EMBL/GenBank/DDBJ databases">
        <title>High contiguity whole genome sequence and gene annotation resource for two Venturia nashicola isolates.</title>
        <authorList>
            <person name="Prokchorchik M."/>
            <person name="Won K."/>
            <person name="Lee Y."/>
            <person name="Choi E.D."/>
            <person name="Segonzac C."/>
            <person name="Sohn K.H."/>
        </authorList>
    </citation>
    <scope>NUCLEOTIDE SEQUENCE [LARGE SCALE GENOMIC DNA]</scope>
    <source>
        <strain evidence="1 2">PRI2</strain>
    </source>
</reference>
<evidence type="ECO:0000313" key="2">
    <source>
        <dbReference type="Proteomes" id="UP000298493"/>
    </source>
</evidence>
<name>A0A4Z1NZJ2_9PEZI</name>
<dbReference type="EMBL" id="SNSC02000017">
    <property type="protein sequence ID" value="TID17012.1"/>
    <property type="molecule type" value="Genomic_DNA"/>
</dbReference>